<dbReference type="RefSeq" id="WP_307691161.1">
    <property type="nucleotide sequence ID" value="NZ_JAUSRO010000012.1"/>
</dbReference>
<evidence type="ECO:0000313" key="2">
    <source>
        <dbReference type="EMBL" id="MDP9901387.1"/>
    </source>
</evidence>
<gene>
    <name evidence="2" type="ORF">J2W36_003654</name>
</gene>
<feature type="domain" description="AB hydrolase-1" evidence="1">
    <location>
        <begin position="172"/>
        <end position="236"/>
    </location>
</feature>
<dbReference type="PANTHER" id="PTHR43433">
    <property type="entry name" value="HYDROLASE, ALPHA/BETA FOLD FAMILY PROTEIN"/>
    <property type="match status" value="1"/>
</dbReference>
<dbReference type="InterPro" id="IPR050471">
    <property type="entry name" value="AB_hydrolase"/>
</dbReference>
<dbReference type="EMBL" id="JAUSRO010000012">
    <property type="protein sequence ID" value="MDP9901387.1"/>
    <property type="molecule type" value="Genomic_DNA"/>
</dbReference>
<dbReference type="PANTHER" id="PTHR43433:SF5">
    <property type="entry name" value="AB HYDROLASE-1 DOMAIN-CONTAINING PROTEIN"/>
    <property type="match status" value="1"/>
</dbReference>
<keyword evidence="2" id="KW-0378">Hydrolase</keyword>
<keyword evidence="3" id="KW-1185">Reference proteome</keyword>
<name>A0ABT9SDD4_9BURK</name>
<dbReference type="PRINTS" id="PR00111">
    <property type="entry name" value="ABHYDROLASE"/>
</dbReference>
<organism evidence="2 3">
    <name type="scientific">Variovorax ginsengisoli</name>
    <dbReference type="NCBI Taxonomy" id="363844"/>
    <lineage>
        <taxon>Bacteria</taxon>
        <taxon>Pseudomonadati</taxon>
        <taxon>Pseudomonadota</taxon>
        <taxon>Betaproteobacteria</taxon>
        <taxon>Burkholderiales</taxon>
        <taxon>Comamonadaceae</taxon>
        <taxon>Variovorax</taxon>
    </lineage>
</organism>
<feature type="domain" description="AB hydrolase-1" evidence="1">
    <location>
        <begin position="13"/>
        <end position="134"/>
    </location>
</feature>
<reference evidence="2 3" key="1">
    <citation type="submission" date="2023-07" db="EMBL/GenBank/DDBJ databases">
        <title>Sorghum-associated microbial communities from plants grown in Nebraska, USA.</title>
        <authorList>
            <person name="Schachtman D."/>
        </authorList>
    </citation>
    <scope>NUCLEOTIDE SEQUENCE [LARGE SCALE GENOMIC DNA]</scope>
    <source>
        <strain evidence="2 3">DS1607</strain>
    </source>
</reference>
<proteinExistence type="predicted"/>
<dbReference type="Pfam" id="PF00561">
    <property type="entry name" value="Abhydrolase_1"/>
    <property type="match status" value="2"/>
</dbReference>
<dbReference type="GO" id="GO:0047570">
    <property type="term" value="F:3-oxoadipate enol-lactonase activity"/>
    <property type="evidence" value="ECO:0007669"/>
    <property type="project" value="UniProtKB-EC"/>
</dbReference>
<dbReference type="InterPro" id="IPR029058">
    <property type="entry name" value="AB_hydrolase_fold"/>
</dbReference>
<accession>A0ABT9SDD4</accession>
<protein>
    <submittedName>
        <fullName evidence="2">3-oxoadipate enol-lactonase</fullName>
        <ecNumber evidence="2">3.1.1.24</ecNumber>
    </submittedName>
</protein>
<dbReference type="EC" id="3.1.1.24" evidence="2"/>
<sequence>MTRLNVVREGQGPIVVLSHALGCNLHMWDGVAALLARAHTVIRYDHRNHGGSEQVAGPLTMDMLAADAAALIEREAGAEPVHFVGLSMGGMTAQALALHRPELLRDVVIANSASHYPDQAPWTARAARVQAEGVGAVAPGAVERWLTPAFAATPEGAAAAAKLHAMLVATDAASYIASVNGVAAIDFRESNRRLKVPTLVIGGTQDLATPMAMSEQMVAAIPGATLATIDAAHLSAVELPERFVELLVNFWRSQ</sequence>
<dbReference type="Proteomes" id="UP001226867">
    <property type="component" value="Unassembled WGS sequence"/>
</dbReference>
<dbReference type="InterPro" id="IPR000073">
    <property type="entry name" value="AB_hydrolase_1"/>
</dbReference>
<dbReference type="Gene3D" id="3.40.50.1820">
    <property type="entry name" value="alpha/beta hydrolase"/>
    <property type="match status" value="1"/>
</dbReference>
<dbReference type="SUPFAM" id="SSF53474">
    <property type="entry name" value="alpha/beta-Hydrolases"/>
    <property type="match status" value="1"/>
</dbReference>
<evidence type="ECO:0000259" key="1">
    <source>
        <dbReference type="Pfam" id="PF00561"/>
    </source>
</evidence>
<comment type="caution">
    <text evidence="2">The sequence shown here is derived from an EMBL/GenBank/DDBJ whole genome shotgun (WGS) entry which is preliminary data.</text>
</comment>
<evidence type="ECO:0000313" key="3">
    <source>
        <dbReference type="Proteomes" id="UP001226867"/>
    </source>
</evidence>